<dbReference type="Gene3D" id="2.40.10.10">
    <property type="entry name" value="Trypsin-like serine proteases"/>
    <property type="match status" value="1"/>
</dbReference>
<dbReference type="SUPFAM" id="SSF50494">
    <property type="entry name" value="Trypsin-like serine proteases"/>
    <property type="match status" value="1"/>
</dbReference>
<evidence type="ECO:0000313" key="9">
    <source>
        <dbReference type="Proteomes" id="UP000594454"/>
    </source>
</evidence>
<feature type="domain" description="Peptidase S1" evidence="7">
    <location>
        <begin position="62"/>
        <end position="300"/>
    </location>
</feature>
<evidence type="ECO:0000256" key="5">
    <source>
        <dbReference type="RuleBase" id="RU363034"/>
    </source>
</evidence>
<dbReference type="GO" id="GO:0006508">
    <property type="term" value="P:proteolysis"/>
    <property type="evidence" value="ECO:0007669"/>
    <property type="project" value="UniProtKB-KW"/>
</dbReference>
<proteinExistence type="predicted"/>
<dbReference type="PANTHER" id="PTHR24252:SF7">
    <property type="entry name" value="HYALIN"/>
    <property type="match status" value="1"/>
</dbReference>
<dbReference type="InterPro" id="IPR001314">
    <property type="entry name" value="Peptidase_S1A"/>
</dbReference>
<dbReference type="InParanoid" id="A0A7R8UKP5"/>
<evidence type="ECO:0000256" key="4">
    <source>
        <dbReference type="ARBA" id="ARBA00023157"/>
    </source>
</evidence>
<dbReference type="SMART" id="SM00020">
    <property type="entry name" value="Tryp_SPc"/>
    <property type="match status" value="1"/>
</dbReference>
<dbReference type="PROSITE" id="PS50240">
    <property type="entry name" value="TRYPSIN_DOM"/>
    <property type="match status" value="1"/>
</dbReference>
<dbReference type="OrthoDB" id="5565075at2759"/>
<sequence length="304" mass="34293">MRFTTLVCISIAVAFIETRGKETEESPIDWDQVEPMLQFPESLDDYLSDDDASDRVPATKRIYGGKVAEPHSFPYQVGLLIRTSHGEHWCGGALISDRFIVTAAHCVDRSLNILIFLGAHEIRNSKEPGQKRYPVSRRNVLVHPNWVPRLLKNDIALVRLPKVITFNDKIQPINLPSYSDTLENFEGRKAVASGWGKFSRDSKISFVLRYFRAPVINLKFCRKMYPKILQPTNICVSGAYDRSTCSGDSGGPLIVWDYFSDTQILVGITSFGSILGCDKGFPSVFTRISSYLDWISDNTNVFIE</sequence>
<evidence type="ECO:0000256" key="3">
    <source>
        <dbReference type="ARBA" id="ARBA00022825"/>
    </source>
</evidence>
<name>A0A7R8UKP5_HERIL</name>
<dbReference type="PROSITE" id="PS00135">
    <property type="entry name" value="TRYPSIN_SER"/>
    <property type="match status" value="1"/>
</dbReference>
<evidence type="ECO:0000256" key="6">
    <source>
        <dbReference type="SAM" id="SignalP"/>
    </source>
</evidence>
<protein>
    <recommendedName>
        <fullName evidence="7">Peptidase S1 domain-containing protein</fullName>
    </recommendedName>
</protein>
<dbReference type="EMBL" id="LR899010">
    <property type="protein sequence ID" value="CAD7082332.1"/>
    <property type="molecule type" value="Genomic_DNA"/>
</dbReference>
<dbReference type="Proteomes" id="UP000594454">
    <property type="component" value="Chromosome 2"/>
</dbReference>
<evidence type="ECO:0000256" key="2">
    <source>
        <dbReference type="ARBA" id="ARBA00022801"/>
    </source>
</evidence>
<dbReference type="GO" id="GO:0004252">
    <property type="term" value="F:serine-type endopeptidase activity"/>
    <property type="evidence" value="ECO:0007669"/>
    <property type="project" value="InterPro"/>
</dbReference>
<dbReference type="AlphaFoldDB" id="A0A7R8UKP5"/>
<dbReference type="InterPro" id="IPR043504">
    <property type="entry name" value="Peptidase_S1_PA_chymotrypsin"/>
</dbReference>
<evidence type="ECO:0000256" key="1">
    <source>
        <dbReference type="ARBA" id="ARBA00022670"/>
    </source>
</evidence>
<organism evidence="8 9">
    <name type="scientific">Hermetia illucens</name>
    <name type="common">Black soldier fly</name>
    <dbReference type="NCBI Taxonomy" id="343691"/>
    <lineage>
        <taxon>Eukaryota</taxon>
        <taxon>Metazoa</taxon>
        <taxon>Ecdysozoa</taxon>
        <taxon>Arthropoda</taxon>
        <taxon>Hexapoda</taxon>
        <taxon>Insecta</taxon>
        <taxon>Pterygota</taxon>
        <taxon>Neoptera</taxon>
        <taxon>Endopterygota</taxon>
        <taxon>Diptera</taxon>
        <taxon>Brachycera</taxon>
        <taxon>Stratiomyomorpha</taxon>
        <taxon>Stratiomyidae</taxon>
        <taxon>Hermetiinae</taxon>
        <taxon>Hermetia</taxon>
    </lineage>
</organism>
<dbReference type="InterPro" id="IPR033116">
    <property type="entry name" value="TRYPSIN_SER"/>
</dbReference>
<dbReference type="OMA" id="FRAPVIN"/>
<keyword evidence="2 5" id="KW-0378">Hydrolase</keyword>
<accession>A0A7R8UKP5</accession>
<gene>
    <name evidence="8" type="ORF">HERILL_LOCUS5371</name>
</gene>
<feature type="signal peptide" evidence="6">
    <location>
        <begin position="1"/>
        <end position="20"/>
    </location>
</feature>
<keyword evidence="3 5" id="KW-0720">Serine protease</keyword>
<keyword evidence="1 5" id="KW-0645">Protease</keyword>
<keyword evidence="4" id="KW-1015">Disulfide bond</keyword>
<keyword evidence="6" id="KW-0732">Signal</keyword>
<dbReference type="Pfam" id="PF00089">
    <property type="entry name" value="Trypsin"/>
    <property type="match status" value="1"/>
</dbReference>
<dbReference type="FunFam" id="2.40.10.10:FF:000034">
    <property type="entry name" value="Eupolytin"/>
    <property type="match status" value="1"/>
</dbReference>
<evidence type="ECO:0000259" key="7">
    <source>
        <dbReference type="PROSITE" id="PS50240"/>
    </source>
</evidence>
<reference evidence="8 9" key="1">
    <citation type="submission" date="2020-11" db="EMBL/GenBank/DDBJ databases">
        <authorList>
            <person name="Wallbank WR R."/>
            <person name="Pardo Diaz C."/>
            <person name="Kozak K."/>
            <person name="Martin S."/>
            <person name="Jiggins C."/>
            <person name="Moest M."/>
            <person name="Warren A I."/>
            <person name="Generalovic N T."/>
            <person name="Byers J.R.P. K."/>
            <person name="Montejo-Kovacevich G."/>
            <person name="Yen C E."/>
        </authorList>
    </citation>
    <scope>NUCLEOTIDE SEQUENCE [LARGE SCALE GENOMIC DNA]</scope>
</reference>
<dbReference type="CDD" id="cd00190">
    <property type="entry name" value="Tryp_SPc"/>
    <property type="match status" value="1"/>
</dbReference>
<dbReference type="PRINTS" id="PR00722">
    <property type="entry name" value="CHYMOTRYPSIN"/>
</dbReference>
<dbReference type="InterPro" id="IPR018114">
    <property type="entry name" value="TRYPSIN_HIS"/>
</dbReference>
<evidence type="ECO:0000313" key="8">
    <source>
        <dbReference type="EMBL" id="CAD7082332.1"/>
    </source>
</evidence>
<dbReference type="PROSITE" id="PS00134">
    <property type="entry name" value="TRYPSIN_HIS"/>
    <property type="match status" value="1"/>
</dbReference>
<dbReference type="PANTHER" id="PTHR24252">
    <property type="entry name" value="ACROSIN-RELATED"/>
    <property type="match status" value="1"/>
</dbReference>
<keyword evidence="9" id="KW-1185">Reference proteome</keyword>
<dbReference type="InterPro" id="IPR001254">
    <property type="entry name" value="Trypsin_dom"/>
</dbReference>
<dbReference type="InterPro" id="IPR009003">
    <property type="entry name" value="Peptidase_S1_PA"/>
</dbReference>
<feature type="chain" id="PRO_5031102088" description="Peptidase S1 domain-containing protein" evidence="6">
    <location>
        <begin position="21"/>
        <end position="304"/>
    </location>
</feature>